<evidence type="ECO:0000256" key="7">
    <source>
        <dbReference type="ARBA" id="ARBA00022777"/>
    </source>
</evidence>
<evidence type="ECO:0000256" key="8">
    <source>
        <dbReference type="ARBA" id="ARBA00022840"/>
    </source>
</evidence>
<keyword evidence="8" id="KW-0067">ATP-binding</keyword>
<evidence type="ECO:0000256" key="5">
    <source>
        <dbReference type="ARBA" id="ARBA00022723"/>
    </source>
</evidence>
<evidence type="ECO:0000313" key="15">
    <source>
        <dbReference type="Proteomes" id="UP000622547"/>
    </source>
</evidence>
<sequence length="336" mass="36211">MSVNMKTDVLVTLSNRHTAWPDPVDLSEAGCTGVRIIAKGRVLRLLDGGALAPWIHAARDRGIKVLLDLPGDRPLVRRLSGARRLTIGDEVVLADSMEETSRRNPDSKIIYVDHGRRLVDDVIVGDEIDIADGAYVFSVNAVDETQVTMRCVVASPVTLSARSVGRRKAALRVSCPTASELKLAARLGPELADVFIVSFCEQESQIASIRKSAIGATVFAKIESARGYAEAARIADVADGVLVGRHDLSTELEPSAVWEIVRNTAEICRRAQRPVIVGSGILESMCDQSKPSVTDVADIRRLLSLRVDGLLLAGSISVLHPVRAVRVLRDLCGCPA</sequence>
<dbReference type="InterPro" id="IPR001697">
    <property type="entry name" value="Pyr_Knase"/>
</dbReference>
<keyword evidence="15" id="KW-1185">Reference proteome</keyword>
<keyword evidence="11" id="KW-0670">Pyruvate</keyword>
<evidence type="ECO:0000256" key="6">
    <source>
        <dbReference type="ARBA" id="ARBA00022741"/>
    </source>
</evidence>
<dbReference type="PRINTS" id="PR01050">
    <property type="entry name" value="PYRUVTKNASE"/>
</dbReference>
<dbReference type="InterPro" id="IPR015813">
    <property type="entry name" value="Pyrv/PenolPyrv_kinase-like_dom"/>
</dbReference>
<proteinExistence type="inferred from homology"/>
<evidence type="ECO:0000256" key="4">
    <source>
        <dbReference type="ARBA" id="ARBA00022679"/>
    </source>
</evidence>
<dbReference type="SUPFAM" id="SSF51621">
    <property type="entry name" value="Phosphoenolpyruvate/pyruvate domain"/>
    <property type="match status" value="1"/>
</dbReference>
<dbReference type="Gene3D" id="3.20.20.60">
    <property type="entry name" value="Phosphoenolpyruvate-binding domains"/>
    <property type="match status" value="1"/>
</dbReference>
<dbReference type="Pfam" id="PF00224">
    <property type="entry name" value="PK"/>
    <property type="match status" value="1"/>
</dbReference>
<evidence type="ECO:0000256" key="10">
    <source>
        <dbReference type="ARBA" id="ARBA00023152"/>
    </source>
</evidence>
<evidence type="ECO:0000313" key="14">
    <source>
        <dbReference type="EMBL" id="GII43255.1"/>
    </source>
</evidence>
<dbReference type="InterPro" id="IPR040442">
    <property type="entry name" value="Pyrv_kinase-like_dom_sf"/>
</dbReference>
<keyword evidence="9 12" id="KW-0460">Magnesium</keyword>
<comment type="caution">
    <text evidence="14">The sequence shown here is derived from an EMBL/GenBank/DDBJ whole genome shotgun (WGS) entry which is preliminary data.</text>
</comment>
<evidence type="ECO:0000256" key="9">
    <source>
        <dbReference type="ARBA" id="ARBA00022842"/>
    </source>
</evidence>
<dbReference type="Proteomes" id="UP000622547">
    <property type="component" value="Unassembled WGS sequence"/>
</dbReference>
<dbReference type="EMBL" id="BOOP01000054">
    <property type="protein sequence ID" value="GII43255.1"/>
    <property type="molecule type" value="Genomic_DNA"/>
</dbReference>
<dbReference type="Gene3D" id="2.40.33.10">
    <property type="entry name" value="PK beta-barrel domain-like"/>
    <property type="match status" value="1"/>
</dbReference>
<dbReference type="InterPro" id="IPR015793">
    <property type="entry name" value="Pyrv_Knase_brl"/>
</dbReference>
<dbReference type="PANTHER" id="PTHR11817">
    <property type="entry name" value="PYRUVATE KINASE"/>
    <property type="match status" value="1"/>
</dbReference>
<dbReference type="GO" id="GO:0030955">
    <property type="term" value="F:potassium ion binding"/>
    <property type="evidence" value="ECO:0007669"/>
    <property type="project" value="InterPro"/>
</dbReference>
<organism evidence="14 15">
    <name type="scientific">Planotetraspora phitsanulokensis</name>
    <dbReference type="NCBI Taxonomy" id="575192"/>
    <lineage>
        <taxon>Bacteria</taxon>
        <taxon>Bacillati</taxon>
        <taxon>Actinomycetota</taxon>
        <taxon>Actinomycetes</taxon>
        <taxon>Streptosporangiales</taxon>
        <taxon>Streptosporangiaceae</taxon>
        <taxon>Planotetraspora</taxon>
    </lineage>
</organism>
<keyword evidence="6" id="KW-0547">Nucleotide-binding</keyword>
<dbReference type="GO" id="GO:0016301">
    <property type="term" value="F:kinase activity"/>
    <property type="evidence" value="ECO:0007669"/>
    <property type="project" value="UniProtKB-KW"/>
</dbReference>
<comment type="catalytic activity">
    <reaction evidence="12">
        <text>pyruvate + ATP = phosphoenolpyruvate + ADP + H(+)</text>
        <dbReference type="Rhea" id="RHEA:18157"/>
        <dbReference type="ChEBI" id="CHEBI:15361"/>
        <dbReference type="ChEBI" id="CHEBI:15378"/>
        <dbReference type="ChEBI" id="CHEBI:30616"/>
        <dbReference type="ChEBI" id="CHEBI:58702"/>
        <dbReference type="ChEBI" id="CHEBI:456216"/>
        <dbReference type="EC" id="2.7.1.40"/>
    </reaction>
</comment>
<comment type="similarity">
    <text evidence="2 12">Belongs to the pyruvate kinase family.</text>
</comment>
<evidence type="ECO:0000256" key="1">
    <source>
        <dbReference type="ARBA" id="ARBA00004997"/>
    </source>
</evidence>
<dbReference type="GO" id="GO:0004743">
    <property type="term" value="F:pyruvate kinase activity"/>
    <property type="evidence" value="ECO:0007669"/>
    <property type="project" value="UniProtKB-EC"/>
</dbReference>
<name>A0A8J3UEF5_9ACTN</name>
<evidence type="ECO:0000256" key="12">
    <source>
        <dbReference type="RuleBase" id="RU000504"/>
    </source>
</evidence>
<accession>A0A8J3UEF5</accession>
<keyword evidence="10 12" id="KW-0324">Glycolysis</keyword>
<dbReference type="InterPro" id="IPR015806">
    <property type="entry name" value="Pyrv_Knase_insert_dom_sf"/>
</dbReference>
<dbReference type="UniPathway" id="UPA00109">
    <property type="reaction ID" value="UER00188"/>
</dbReference>
<evidence type="ECO:0000256" key="3">
    <source>
        <dbReference type="ARBA" id="ARBA00012142"/>
    </source>
</evidence>
<gene>
    <name evidence="14" type="ORF">Pph01_82580</name>
</gene>
<comment type="pathway">
    <text evidence="1 12">Carbohydrate degradation; glycolysis; pyruvate from D-glyceraldehyde 3-phosphate: step 5/5.</text>
</comment>
<dbReference type="GO" id="GO:0005524">
    <property type="term" value="F:ATP binding"/>
    <property type="evidence" value="ECO:0007669"/>
    <property type="project" value="UniProtKB-KW"/>
</dbReference>
<dbReference type="GO" id="GO:0000287">
    <property type="term" value="F:magnesium ion binding"/>
    <property type="evidence" value="ECO:0007669"/>
    <property type="project" value="InterPro"/>
</dbReference>
<evidence type="ECO:0000259" key="13">
    <source>
        <dbReference type="Pfam" id="PF00224"/>
    </source>
</evidence>
<dbReference type="AlphaFoldDB" id="A0A8J3UEF5"/>
<dbReference type="EC" id="2.7.1.40" evidence="3 12"/>
<feature type="domain" description="Pyruvate kinase barrel" evidence="13">
    <location>
        <begin position="63"/>
        <end position="314"/>
    </location>
</feature>
<keyword evidence="4 12" id="KW-0808">Transferase</keyword>
<reference evidence="14 15" key="1">
    <citation type="submission" date="2021-01" db="EMBL/GenBank/DDBJ databases">
        <title>Whole genome shotgun sequence of Planotetraspora phitsanulokensis NBRC 104273.</title>
        <authorList>
            <person name="Komaki H."/>
            <person name="Tamura T."/>
        </authorList>
    </citation>
    <scope>NUCLEOTIDE SEQUENCE [LARGE SCALE GENOMIC DNA]</scope>
    <source>
        <strain evidence="14 15">NBRC 104273</strain>
    </source>
</reference>
<evidence type="ECO:0000256" key="2">
    <source>
        <dbReference type="ARBA" id="ARBA00008663"/>
    </source>
</evidence>
<protein>
    <recommendedName>
        <fullName evidence="3 12">Pyruvate kinase</fullName>
        <ecNumber evidence="3 12">2.7.1.40</ecNumber>
    </recommendedName>
</protein>
<evidence type="ECO:0000256" key="11">
    <source>
        <dbReference type="ARBA" id="ARBA00023317"/>
    </source>
</evidence>
<keyword evidence="7 12" id="KW-0418">Kinase</keyword>
<keyword evidence="5" id="KW-0479">Metal-binding</keyword>